<protein>
    <submittedName>
        <fullName evidence="2">Uncharacterized protein</fullName>
    </submittedName>
</protein>
<gene>
    <name evidence="2" type="ORF">ACFPT7_14795</name>
</gene>
<sequence>MTSKGATWNEDGLAGNTGGGNSKRFLGFPLEGFGLFTSLLLTVSSGVLTFWLMTGVGIFGLLIWNQMLHHHVNYADSYLYVGLPSSIIVLVIAAAIFGTLWVRAMMARARHQF</sequence>
<dbReference type="RefSeq" id="WP_263340202.1">
    <property type="nucleotide sequence ID" value="NZ_JAGSYH010000005.1"/>
</dbReference>
<dbReference type="Proteomes" id="UP001596091">
    <property type="component" value="Unassembled WGS sequence"/>
</dbReference>
<keyword evidence="1" id="KW-0812">Transmembrane</keyword>
<feature type="transmembrane region" description="Helical" evidence="1">
    <location>
        <begin position="77"/>
        <end position="102"/>
    </location>
</feature>
<keyword evidence="1" id="KW-1133">Transmembrane helix</keyword>
<comment type="caution">
    <text evidence="2">The sequence shown here is derived from an EMBL/GenBank/DDBJ whole genome shotgun (WGS) entry which is preliminary data.</text>
</comment>
<keyword evidence="1" id="KW-0472">Membrane</keyword>
<feature type="transmembrane region" description="Helical" evidence="1">
    <location>
        <begin position="33"/>
        <end position="65"/>
    </location>
</feature>
<keyword evidence="3" id="KW-1185">Reference proteome</keyword>
<dbReference type="EMBL" id="JBHSPH010000005">
    <property type="protein sequence ID" value="MFC5863572.1"/>
    <property type="molecule type" value="Genomic_DNA"/>
</dbReference>
<accession>A0ABW1EGX0</accession>
<evidence type="ECO:0000313" key="2">
    <source>
        <dbReference type="EMBL" id="MFC5863572.1"/>
    </source>
</evidence>
<reference evidence="3" key="1">
    <citation type="journal article" date="2019" name="Int. J. Syst. Evol. Microbiol.">
        <title>The Global Catalogue of Microorganisms (GCM) 10K type strain sequencing project: providing services to taxonomists for standard genome sequencing and annotation.</title>
        <authorList>
            <consortium name="The Broad Institute Genomics Platform"/>
            <consortium name="The Broad Institute Genome Sequencing Center for Infectious Disease"/>
            <person name="Wu L."/>
            <person name="Ma J."/>
        </authorList>
    </citation>
    <scope>NUCLEOTIDE SEQUENCE [LARGE SCALE GENOMIC DNA]</scope>
    <source>
        <strain evidence="3">JCM 4087</strain>
    </source>
</reference>
<proteinExistence type="predicted"/>
<name>A0ABW1EGX0_9BACT</name>
<evidence type="ECO:0000256" key="1">
    <source>
        <dbReference type="SAM" id="Phobius"/>
    </source>
</evidence>
<evidence type="ECO:0000313" key="3">
    <source>
        <dbReference type="Proteomes" id="UP001596091"/>
    </source>
</evidence>
<organism evidence="2 3">
    <name type="scientific">Acidicapsa dinghuensis</name>
    <dbReference type="NCBI Taxonomy" id="2218256"/>
    <lineage>
        <taxon>Bacteria</taxon>
        <taxon>Pseudomonadati</taxon>
        <taxon>Acidobacteriota</taxon>
        <taxon>Terriglobia</taxon>
        <taxon>Terriglobales</taxon>
        <taxon>Acidobacteriaceae</taxon>
        <taxon>Acidicapsa</taxon>
    </lineage>
</organism>